<evidence type="ECO:0000313" key="6">
    <source>
        <dbReference type="Proteomes" id="UP001320715"/>
    </source>
</evidence>
<proteinExistence type="predicted"/>
<dbReference type="SMART" id="SM00421">
    <property type="entry name" value="HTH_LUXR"/>
    <property type="match status" value="1"/>
</dbReference>
<comment type="caution">
    <text evidence="5">The sequence shown here is derived from an EMBL/GenBank/DDBJ whole genome shotgun (WGS) entry which is preliminary data.</text>
</comment>
<keyword evidence="3" id="KW-0804">Transcription</keyword>
<name>A0ABT1CWQ3_9HYPH</name>
<dbReference type="Pfam" id="PF00196">
    <property type="entry name" value="GerE"/>
    <property type="match status" value="1"/>
</dbReference>
<accession>A0ABT1CWQ3</accession>
<evidence type="ECO:0000256" key="2">
    <source>
        <dbReference type="ARBA" id="ARBA00023125"/>
    </source>
</evidence>
<evidence type="ECO:0000313" key="5">
    <source>
        <dbReference type="EMBL" id="MCO6410642.1"/>
    </source>
</evidence>
<dbReference type="PROSITE" id="PS50043">
    <property type="entry name" value="HTH_LUXR_2"/>
    <property type="match status" value="1"/>
</dbReference>
<dbReference type="PANTHER" id="PTHR44688:SF16">
    <property type="entry name" value="DNA-BINDING TRANSCRIPTIONAL ACTIVATOR DEVR_DOSR"/>
    <property type="match status" value="1"/>
</dbReference>
<dbReference type="PANTHER" id="PTHR44688">
    <property type="entry name" value="DNA-BINDING TRANSCRIPTIONAL ACTIVATOR DEVR_DOSR"/>
    <property type="match status" value="1"/>
</dbReference>
<evidence type="ECO:0000259" key="4">
    <source>
        <dbReference type="PROSITE" id="PS50043"/>
    </source>
</evidence>
<organism evidence="5 6">
    <name type="scientific">Hoeflea alexandrii</name>
    <dbReference type="NCBI Taxonomy" id="288436"/>
    <lineage>
        <taxon>Bacteria</taxon>
        <taxon>Pseudomonadati</taxon>
        <taxon>Pseudomonadota</taxon>
        <taxon>Alphaproteobacteria</taxon>
        <taxon>Hyphomicrobiales</taxon>
        <taxon>Rhizobiaceae</taxon>
        <taxon>Hoeflea</taxon>
    </lineage>
</organism>
<dbReference type="InterPro" id="IPR036388">
    <property type="entry name" value="WH-like_DNA-bd_sf"/>
</dbReference>
<keyword evidence="6" id="KW-1185">Reference proteome</keyword>
<dbReference type="InterPro" id="IPR016032">
    <property type="entry name" value="Sig_transdc_resp-reg_C-effctor"/>
</dbReference>
<dbReference type="CDD" id="cd06170">
    <property type="entry name" value="LuxR_C_like"/>
    <property type="match status" value="1"/>
</dbReference>
<protein>
    <submittedName>
        <fullName evidence="5">Helix-turn-helix transcriptional regulator</fullName>
    </submittedName>
</protein>
<dbReference type="RefSeq" id="WP_382266503.1">
    <property type="nucleotide sequence ID" value="NZ_JBHSDD010000022.1"/>
</dbReference>
<feature type="domain" description="HTH luxR-type" evidence="4">
    <location>
        <begin position="175"/>
        <end position="239"/>
    </location>
</feature>
<dbReference type="PRINTS" id="PR00038">
    <property type="entry name" value="HTHLUXR"/>
</dbReference>
<dbReference type="Proteomes" id="UP001320715">
    <property type="component" value="Unassembled WGS sequence"/>
</dbReference>
<gene>
    <name evidence="5" type="ORF">GTW23_20870</name>
</gene>
<evidence type="ECO:0000256" key="1">
    <source>
        <dbReference type="ARBA" id="ARBA00023015"/>
    </source>
</evidence>
<dbReference type="Gene3D" id="1.10.10.10">
    <property type="entry name" value="Winged helix-like DNA-binding domain superfamily/Winged helix DNA-binding domain"/>
    <property type="match status" value="1"/>
</dbReference>
<keyword evidence="1" id="KW-0805">Transcription regulation</keyword>
<dbReference type="SUPFAM" id="SSF46894">
    <property type="entry name" value="C-terminal effector domain of the bipartite response regulators"/>
    <property type="match status" value="1"/>
</dbReference>
<sequence length="239" mass="26757">MADLSYGYGSNELRRRVGLKLLDLLGAQYFASYVWNNSQNAFCDRVSINMSDDNLGAYEQYFQYCDPITPVLQRRRKATSVSEIMPRSRFERTEFFNDFLANDGLHFGVNFYAYSGGTNIGDLRIWRGKNKEDFSHRELEILDAIGPGFTNAMRSALARETSAQGKVDLVSALEQAATGAMLTAREKEICAAVLAGLSDQQIAARYGISFTTVRSHLKHIYGKLGISGRTQLLSRVITH</sequence>
<evidence type="ECO:0000256" key="3">
    <source>
        <dbReference type="ARBA" id="ARBA00023163"/>
    </source>
</evidence>
<reference evidence="5 6" key="1">
    <citation type="submission" date="2020-01" db="EMBL/GenBank/DDBJ databases">
        <title>Genomes of bacteria type strains.</title>
        <authorList>
            <person name="Chen J."/>
            <person name="Zhu S."/>
            <person name="Yang J."/>
        </authorList>
    </citation>
    <scope>NUCLEOTIDE SEQUENCE [LARGE SCALE GENOMIC DNA]</scope>
    <source>
        <strain evidence="5 6">DSM 16655</strain>
    </source>
</reference>
<keyword evidence="2" id="KW-0238">DNA-binding</keyword>
<dbReference type="InterPro" id="IPR000792">
    <property type="entry name" value="Tscrpt_reg_LuxR_C"/>
</dbReference>
<dbReference type="EMBL" id="JAAAML010000004">
    <property type="protein sequence ID" value="MCO6410642.1"/>
    <property type="molecule type" value="Genomic_DNA"/>
</dbReference>